<comment type="caution">
    <text evidence="2">The sequence shown here is derived from an EMBL/GenBank/DDBJ whole genome shotgun (WGS) entry which is preliminary data.</text>
</comment>
<evidence type="ECO:0000313" key="2">
    <source>
        <dbReference type="EMBL" id="TPG47003.1"/>
    </source>
</evidence>
<dbReference type="Proteomes" id="UP000319931">
    <property type="component" value="Unassembled WGS sequence"/>
</dbReference>
<gene>
    <name evidence="2" type="ORF">EAH76_22860</name>
</gene>
<name>A0A502FCH7_9SPHN</name>
<dbReference type="AlphaFoldDB" id="A0A502FCH7"/>
<keyword evidence="3" id="KW-1185">Reference proteome</keyword>
<protein>
    <submittedName>
        <fullName evidence="2">Uncharacterized protein</fullName>
    </submittedName>
</protein>
<feature type="region of interest" description="Disordered" evidence="1">
    <location>
        <begin position="1"/>
        <end position="62"/>
    </location>
</feature>
<accession>A0A502FCH7</accession>
<evidence type="ECO:0000256" key="1">
    <source>
        <dbReference type="SAM" id="MobiDB-lite"/>
    </source>
</evidence>
<sequence length="62" mass="6585">MRPREVSEQTIARNAGQRKPFSPSPSGEGLGWGRKGHPVSARPPPPPTPPLKGRGAFVDVTS</sequence>
<dbReference type="EMBL" id="RCZC01000012">
    <property type="protein sequence ID" value="TPG47003.1"/>
    <property type="molecule type" value="Genomic_DNA"/>
</dbReference>
<reference evidence="2 3" key="1">
    <citation type="journal article" date="2019" name="Environ. Microbiol.">
        <title>Species interactions and distinct microbial communities in high Arctic permafrost affected cryosols are associated with the CH4 and CO2 gas fluxes.</title>
        <authorList>
            <person name="Altshuler I."/>
            <person name="Hamel J."/>
            <person name="Turney S."/>
            <person name="Magnuson E."/>
            <person name="Levesque R."/>
            <person name="Greer C."/>
            <person name="Whyte L.G."/>
        </authorList>
    </citation>
    <scope>NUCLEOTIDE SEQUENCE [LARGE SCALE GENOMIC DNA]</scope>
    <source>
        <strain evidence="2 3">E6.1</strain>
    </source>
</reference>
<organism evidence="2 3">
    <name type="scientific">Sphingomonas glacialis</name>
    <dbReference type="NCBI Taxonomy" id="658225"/>
    <lineage>
        <taxon>Bacteria</taxon>
        <taxon>Pseudomonadati</taxon>
        <taxon>Pseudomonadota</taxon>
        <taxon>Alphaproteobacteria</taxon>
        <taxon>Sphingomonadales</taxon>
        <taxon>Sphingomonadaceae</taxon>
        <taxon>Sphingomonas</taxon>
    </lineage>
</organism>
<evidence type="ECO:0000313" key="3">
    <source>
        <dbReference type="Proteomes" id="UP000319931"/>
    </source>
</evidence>
<proteinExistence type="predicted"/>
<feature type="compositionally biased region" description="Pro residues" evidence="1">
    <location>
        <begin position="41"/>
        <end position="50"/>
    </location>
</feature>